<gene>
    <name evidence="16" type="primary">LOC117647601</name>
</gene>
<dbReference type="InterPro" id="IPR050517">
    <property type="entry name" value="DDR_Repair_Kinase"/>
</dbReference>
<dbReference type="RefSeq" id="XP_034245330.1">
    <property type="nucleotide sequence ID" value="XM_034389439.1"/>
</dbReference>
<evidence type="ECO:0000256" key="11">
    <source>
        <dbReference type="ARBA" id="ARBA00023242"/>
    </source>
</evidence>
<protein>
    <recommendedName>
        <fullName evidence="3">non-specific serine/threonine protein kinase</fullName>
        <ecNumber evidence="3">2.7.11.1</ecNumber>
    </recommendedName>
</protein>
<evidence type="ECO:0000256" key="3">
    <source>
        <dbReference type="ARBA" id="ARBA00012513"/>
    </source>
</evidence>
<dbReference type="PROSITE" id="PS51190">
    <property type="entry name" value="FATC"/>
    <property type="match status" value="1"/>
</dbReference>
<dbReference type="SUPFAM" id="SSF56112">
    <property type="entry name" value="Protein kinase-like (PK-like)"/>
    <property type="match status" value="1"/>
</dbReference>
<dbReference type="SMART" id="SM01343">
    <property type="entry name" value="FATC"/>
    <property type="match status" value="1"/>
</dbReference>
<dbReference type="CDD" id="cd05172">
    <property type="entry name" value="PIKKc_DNA-PK"/>
    <property type="match status" value="1"/>
</dbReference>
<evidence type="ECO:0000256" key="10">
    <source>
        <dbReference type="ARBA" id="ARBA00023204"/>
    </source>
</evidence>
<dbReference type="GO" id="GO:0000723">
    <property type="term" value="P:telomere maintenance"/>
    <property type="evidence" value="ECO:0007669"/>
    <property type="project" value="TreeGrafter"/>
</dbReference>
<dbReference type="GO" id="GO:0005524">
    <property type="term" value="F:ATP binding"/>
    <property type="evidence" value="ECO:0007669"/>
    <property type="project" value="UniProtKB-KW"/>
</dbReference>
<dbReference type="InterPro" id="IPR046803">
    <property type="entry name" value="DNAPKcs_CC1-2"/>
</dbReference>
<dbReference type="InParanoid" id="A0A6P8Z5F9"/>
<dbReference type="OrthoDB" id="431717at2759"/>
<dbReference type="InterPro" id="IPR036940">
    <property type="entry name" value="PI3/4_kinase_cat_sf"/>
</dbReference>
<dbReference type="InterPro" id="IPR045581">
    <property type="entry name" value="DNAPKcs_CC5"/>
</dbReference>
<dbReference type="Pfam" id="PF00454">
    <property type="entry name" value="PI3_PI4_kinase"/>
    <property type="match status" value="1"/>
</dbReference>
<evidence type="ECO:0000259" key="12">
    <source>
        <dbReference type="PROSITE" id="PS50290"/>
    </source>
</evidence>
<evidence type="ECO:0000256" key="8">
    <source>
        <dbReference type="ARBA" id="ARBA00022777"/>
    </source>
</evidence>
<dbReference type="InterPro" id="IPR011989">
    <property type="entry name" value="ARM-like"/>
</dbReference>
<dbReference type="InterPro" id="IPR046804">
    <property type="entry name" value="DNA-PKcs_N"/>
</dbReference>
<dbReference type="Pfam" id="PF20500">
    <property type="entry name" value="DNA-PKcs_N"/>
    <property type="match status" value="1"/>
</dbReference>
<keyword evidence="4" id="KW-0723">Serine/threonine-protein kinase</keyword>
<dbReference type="EC" id="2.7.11.1" evidence="3"/>
<name>A0A6P8Z5F9_THRPL</name>
<dbReference type="PROSITE" id="PS51189">
    <property type="entry name" value="FAT"/>
    <property type="match status" value="1"/>
</dbReference>
<dbReference type="GeneID" id="117647601"/>
<dbReference type="InterPro" id="IPR014009">
    <property type="entry name" value="PIK_FAT"/>
</dbReference>
<keyword evidence="8" id="KW-0418">Kinase</keyword>
<keyword evidence="5" id="KW-0808">Transferase</keyword>
<evidence type="ECO:0000256" key="9">
    <source>
        <dbReference type="ARBA" id="ARBA00022840"/>
    </source>
</evidence>
<dbReference type="GO" id="GO:0004677">
    <property type="term" value="F:DNA-dependent protein kinase activity"/>
    <property type="evidence" value="ECO:0007669"/>
    <property type="project" value="InterPro"/>
</dbReference>
<evidence type="ECO:0000259" key="14">
    <source>
        <dbReference type="PROSITE" id="PS51190"/>
    </source>
</evidence>
<keyword evidence="9" id="KW-0067">ATP-binding</keyword>
<feature type="domain" description="FAT" evidence="13">
    <location>
        <begin position="2755"/>
        <end position="3351"/>
    </location>
</feature>
<reference evidence="16" key="1">
    <citation type="submission" date="2025-08" db="UniProtKB">
        <authorList>
            <consortium name="RefSeq"/>
        </authorList>
    </citation>
    <scope>IDENTIFICATION</scope>
    <source>
        <tissue evidence="16">Total insect</tissue>
    </source>
</reference>
<evidence type="ECO:0000313" key="16">
    <source>
        <dbReference type="RefSeq" id="XP_034245330.1"/>
    </source>
</evidence>
<evidence type="ECO:0000256" key="2">
    <source>
        <dbReference type="ARBA" id="ARBA00011031"/>
    </source>
</evidence>
<feature type="domain" description="PI3K/PI4K catalytic" evidence="12">
    <location>
        <begin position="3541"/>
        <end position="3887"/>
    </location>
</feature>
<dbReference type="Gene3D" id="1.25.10.10">
    <property type="entry name" value="Leucine-rich Repeat Variant"/>
    <property type="match status" value="1"/>
</dbReference>
<evidence type="ECO:0000256" key="4">
    <source>
        <dbReference type="ARBA" id="ARBA00022527"/>
    </source>
</evidence>
<dbReference type="InterPro" id="IPR000403">
    <property type="entry name" value="PI3/4_kinase_cat_dom"/>
</dbReference>
<dbReference type="GO" id="GO:0005634">
    <property type="term" value="C:nucleus"/>
    <property type="evidence" value="ECO:0007669"/>
    <property type="project" value="UniProtKB-SubCell"/>
</dbReference>
<comment type="similarity">
    <text evidence="2">Belongs to the PI3/PI4-kinase family.</text>
</comment>
<dbReference type="PROSITE" id="PS50290">
    <property type="entry name" value="PI3_4_KINASE_3"/>
    <property type="match status" value="1"/>
</dbReference>
<keyword evidence="10" id="KW-0234">DNA repair</keyword>
<feature type="domain" description="FATC" evidence="14">
    <location>
        <begin position="3902"/>
        <end position="3934"/>
    </location>
</feature>
<keyword evidence="11" id="KW-0539">Nucleus</keyword>
<dbReference type="Pfam" id="PF02260">
    <property type="entry name" value="FATC"/>
    <property type="match status" value="1"/>
</dbReference>
<dbReference type="SMART" id="SM01344">
    <property type="entry name" value="NUC194"/>
    <property type="match status" value="1"/>
</dbReference>
<dbReference type="InterPro" id="IPR037706">
    <property type="entry name" value="DNA-PK_dom"/>
</dbReference>
<evidence type="ECO:0000313" key="15">
    <source>
        <dbReference type="Proteomes" id="UP000515158"/>
    </source>
</evidence>
<dbReference type="KEGG" id="tpal:117647601"/>
<evidence type="ECO:0000256" key="7">
    <source>
        <dbReference type="ARBA" id="ARBA00022763"/>
    </source>
</evidence>
<organism evidence="16">
    <name type="scientific">Thrips palmi</name>
    <name type="common">Melon thrips</name>
    <dbReference type="NCBI Taxonomy" id="161013"/>
    <lineage>
        <taxon>Eukaryota</taxon>
        <taxon>Metazoa</taxon>
        <taxon>Ecdysozoa</taxon>
        <taxon>Arthropoda</taxon>
        <taxon>Hexapoda</taxon>
        <taxon>Insecta</taxon>
        <taxon>Pterygota</taxon>
        <taxon>Neoptera</taxon>
        <taxon>Paraneoptera</taxon>
        <taxon>Thysanoptera</taxon>
        <taxon>Terebrantia</taxon>
        <taxon>Thripoidea</taxon>
        <taxon>Thripidae</taxon>
        <taxon>Thrips</taxon>
    </lineage>
</organism>
<evidence type="ECO:0000259" key="13">
    <source>
        <dbReference type="PROSITE" id="PS51189"/>
    </source>
</evidence>
<dbReference type="InterPro" id="IPR018936">
    <property type="entry name" value="PI3/4_kinase_CS"/>
</dbReference>
<keyword evidence="6" id="KW-0547">Nucleotide-binding</keyword>
<keyword evidence="15" id="KW-1185">Reference proteome</keyword>
<dbReference type="PANTHER" id="PTHR11139:SF68">
    <property type="entry name" value="DNA-DEPENDENT PROTEIN KINASE CATALYTIC SUBUNIT"/>
    <property type="match status" value="1"/>
</dbReference>
<evidence type="ECO:0000256" key="5">
    <source>
        <dbReference type="ARBA" id="ARBA00022679"/>
    </source>
</evidence>
<dbReference type="SUPFAM" id="SSF48371">
    <property type="entry name" value="ARM repeat"/>
    <property type="match status" value="3"/>
</dbReference>
<dbReference type="InterPro" id="IPR003152">
    <property type="entry name" value="FATC_dom"/>
</dbReference>
<dbReference type="SMART" id="SM00146">
    <property type="entry name" value="PI3Kc"/>
    <property type="match status" value="1"/>
</dbReference>
<accession>A0A6P8Z5F9</accession>
<dbReference type="PROSITE" id="PS00915">
    <property type="entry name" value="PI3_4_KINASE_1"/>
    <property type="match status" value="1"/>
</dbReference>
<dbReference type="Pfam" id="PF19704">
    <property type="entry name" value="DNAPKcs_CC5"/>
    <property type="match status" value="1"/>
</dbReference>
<proteinExistence type="inferred from homology"/>
<sequence length="3934" mass="447328">METFMDKLLTCIPKKEDDDAKTYLHRIISYFQSGLSIEDRRVALHTLFREEEGIQAVLSACVKYNMKKLPSDILSFFSFLLETYPTSLEYHIVVIKDECLSFIRRDSSSADEKAKALEVLTTIVRLGPWNANIGAPAILSQLATMASHRVSKPTVLCKVYGLIGSMAEHMPQDVQRMSERLLKSMMMDLDYQLNLSANIQNLIIEGCCDGLSGFLVSFPLNEESSPVDRGLCSKISDYIKRAIKAYKDRTQRTAGRAALNLLARHGDQLQASLISDSGYRDWHKVLRDWLPLGKEERAVAKQALLTFYYVLSTYLSRMKRMDSSLMDKLKFFSDHFKSQFEKSEDVDIAVKGFGLFAKPMKMYLPEELPGIFNILSQRSQEECGKGNHHRIADYLDSLSVLCVESGIIHGLQLAILEKLSVELLSQFAREEHPTWQTVMIDAVICTLLRLNQSSGHVFNMYLKTFVYQGIIRSVSHPLVEDAEILQETEKQKLTTYRNYVPFWQSVITLNRSCKGKSGIDASLSERRDLSRKIIDRVLESVIEIVSRLDLSLKENVSSELIYHCDVKKCIEANNPLDFTVLVNLVNFTFDLLSNLPDLSHIEKWISPLIKLNIMMSTKHPLVSSFYKFLTCVILIAEKLDYFGVKTEEMEDVEWKPTVNLLSGFLHDVITRQTQYRDELQVACLRLMLSTPSWIAKPLLRVCVTAFQSVFRIGCSMLSLAQEGLRTLARWNHDIPGDKMKILLKAVLPSFDILLQTKDNVADEDVEEDTLGGMAMVKKVLQDKKKKRLWKQKVITQCDTELVQLQKEVILFLSTLDSSTYLSLLDGSEDRVGVTAWQKEKLLIFPLPFPDMKVDISLDDILPRLVDLASNCSDRQTRSVACELLHAVIMFMLGKEKQLESNQQGHLTALWTHVFPSILTLACDMDSMVKQLFAPLGEEMAHWYSSKSQERSKQASAFLEALLEGITHQTDAALRDYSAGCLHEYTLWSKKQGRMVAKVEPVIKFISSLCHHPCPQKRMGAALAFNSLYTVLREDERILDEFWIELLHSLVTSFSMCSMTGDNKNTEVQTEKSLEHIYRVLKERSHIFNMDSKNRRIPKEIGEGNLLSVMRWMLRFCTALNSSCRRSCMSLVDRLSGCVTGCCSANDLILKLVDANGENCLLEIAEGDKGLATSSEFTAWDQASSWVYSLLASMESYSWLIGIGIPTERLLTMAGSNLIQALMNFSEKVVESPVNQNLLWRPKEIENFNVAKCCTVVRMIEYLTCVLEKGQIGVLDPLWSSNFWQILTYCCIWPSFVGFDSTSKAVEENLPSIIEKFLKTISSYASQSTLMSLKEHLKDHVSSMATALTERFPDAVRNDNVSLKDKDFVRGLRVLHSVFQEAQNWSGLSEKVSLKLVFDSIVEPVPNNELVPIKELCAPVSLSPLALEYTTSMLQLYFTTSSDVKPLILLAGDTSHLYRRSIDGNLTHGEHFVVSFNETLVEKLLKMPSTSIEIMVELLSPDIHPQNLMLLPSVLKFHCRPKSATWNRLQEFIESLFSSWRKFVEWASGDSNKENWLISLLVQIVQLDYGFHMLKHCEVICSWIEEVLTHPSKSLAQKTDLLHCLPIICSHYKNAEVKALLQSFKEHHFPLQSSEFKAGTEEHSNFKRAFEVLLKSMIVTGSCVILQMVIKMMTVDEEHTCRDLLPATLESFQSRLAEKPHCQFECLQLVFSMFDEEMLLFQTRFHILQEFLLKLFMFSSLQSQKMFAKFVIKKLLSSIKSRVKIEDTTRVRQRLVSQVGSWTLLQHIYGIPERSLFETPGSELVLAAFEGCEDTKVTTGKELTTYLTRRAMEAFQNPPNCEKVPSDIKELSRKYLCAVYNTCVTFICNLKTEPTDAKFYDKFLFDETSKKIWCLLVDEHERYLLPYCETEHLKNVEKVTSIRQKLTEDKSAEKGDIRKTLQFIESQSFAGSLETDITRFDFSHSRLLKAASNQEYNNEKTIINLEGDSLNNHECMATVCGVIRHLVNSAITPVPSIDTDAVPVLPGWMNSLKNSLLDQTCPKNSLVFLLRVIINCESYFAPYAMHWIPPVLDCIVRTCLTDRISYLFGDLICLIAKWNGNNPSVKIAAGKVNKLFHYLVSECPSTQQSVFKYHLELIRNCLIVWKDYITPPYDTLEKLLNYPDKKVGINLTAIMLFYGLIPWRPESKKRFLSFLMNNLRDSKKTVFKASSELIGLCLKQVADEAGDDQSVKDLVDYLTTVHSKERDCDRFLTVLYGVHENFPQIADSFIPVIRFYLDQTYDDRKALCLCLLSKHLDSFGENPFKQLKEHNLLAMLSSRNSKVQMKALGIICNLVSDLADDELYEVIQEISNINSYVQGEARQLLYEIALASFDRCTSRQETGKLSEKEEQIYSESKALLLLGLVDSNMELQKKCFLKWTQEERLPSGAPERLTTMFSLMYSPMTEEHFLSYCVPLMLQGTAVTPDFQSPVFAHGLDECTFQNQDIIAHWRAKNGPMAPMFAQSMASHLSFSDSYNSSFNESTDSILATQDSLMFEPTADFVDGSFTSNQLKFDGSMLQSSFLFSSGEGTFSSQKGSLSRKQNFKQGLGFGTERLRFVNQSELEAGPRQGGSSRRANRYIGKDSASKVFGMANVRKAKQREEMWKNRARKRESQVKVYRKYRKGDFPDIQIKFADFVNPLMELAKRDTIIAKKVIVNLFTGVKSRLQALGILDPFQQQALSLLKNILEMSTVYSPSAIGACLEIAYHCQFNIDSQLVSEAAIGSDLRALGVLLLESNTSNNEEIWLQLAELYDGLGERDVAHAIMLHNVDLNSNAKLALEAHAEEQWPRAKQSYFDAIDERGCDNFYESCFECMAIMSEWGSINKVIREEVKDDERGLDKLWDDRWSIQNLLPRLLHSEVLNLIHKNKDEHQFLKVISMWLGDKVKGEALQENFCETLSILFLLKKQYVKSQFFGSKALSKFIDDWNDLNPLFRKRRETLLMSLQNIAEVMVFFSEGECEEIKPVVDWNAFLTKLQNIMPVAEDSLMQWETRISFRIACMRQMPEDIQSEVHESSLKMLLSLAEVALLQGNQVFAKKYLNNIKTMLNNQPTDNCLINTRLSLAKCRERHLWSETVTDSVKRLDQLIHIWQSLDTILADTDKDKNTELIFSAHSADSNLSYSILQLIDQESLDVLEMNSTEHYVWLCSKLMLTESRTSSDFATSLENIGLVSLVHSLGEIKHQMSQEMLSGAYLQIAQYCRKILEGRTGGVSTDVTFTRPMVKNTLSAMKCGSSRARQLFPMLLQLPNLSTDLANDFKDKSASVPAWMFLGWIPQMLALLDTDAVNVVGPLLVRIAEQYPNAVTYPYNISRGNNLSNDASKLRIIKKLDCLLGTNSVQTQLVRALSCLTHPSIILKDHVVKLSQAVSVPTAIDWNAIEKIIGTVFEEVLNDCCGRHPTYKFTGKFFSSLEDEKLHQLFMELCDAVKTKSKPSFDNVLKKISEACKKAEKSDIKNIKPHSKLKDFSRWLAEFSSSKMNVSIEIPGQYTGDQKPTPERHVMISRFEENVQVMQSLRKPVKLTIIGSNSTSNTFLVKYGEDLRQDERVQQLLCLMNGVFAHNQVCRERHLSVLTYKVVPLSSSLGIIGWVDNTSTLKELMLTSLSKEGRKMAEIAGHKHRSWINEMEGSNPKIKFGNAHKSYSRNESVSQFAKLVALTPYDVIRKGLALWSSSAEAFYWLRHSFTTSFSAMCIAHWLLGVGDRHLSNCLISESNGQCIGIDFGHCFGSATQFLAVPELVPFRLTPHIVNVAHPHGTTGLIEETMVRALRALQADPEVLIATMQVFIQEPSLDWLVRARENFAYNEDNPSWLPASKIQQVKQKLKGVNPVVAMREDLESNLHREFRTAYLGTVKGDASVNIRATLGNEGLTARQQVQCLIDLATDENLLVKMWHGWEPWM</sequence>
<evidence type="ECO:0000256" key="1">
    <source>
        <dbReference type="ARBA" id="ARBA00004123"/>
    </source>
</evidence>
<dbReference type="Pfam" id="PF08163">
    <property type="entry name" value="DNAPKcs_CC3"/>
    <property type="match status" value="1"/>
</dbReference>
<dbReference type="Pfam" id="PF20502">
    <property type="entry name" value="DNAPKcs_CC1-2"/>
    <property type="match status" value="1"/>
</dbReference>
<dbReference type="Gene3D" id="3.30.1010.10">
    <property type="entry name" value="Phosphatidylinositol 3-kinase Catalytic Subunit, Chain A, domain 4"/>
    <property type="match status" value="1"/>
</dbReference>
<comment type="subcellular location">
    <subcellularLocation>
        <location evidence="1">Nucleus</location>
    </subcellularLocation>
</comment>
<dbReference type="Gene3D" id="1.10.1070.11">
    <property type="entry name" value="Phosphatidylinositol 3-/4-kinase, catalytic domain"/>
    <property type="match status" value="1"/>
</dbReference>
<dbReference type="PANTHER" id="PTHR11139">
    <property type="entry name" value="ATAXIA TELANGIECTASIA MUTATED ATM -RELATED"/>
    <property type="match status" value="1"/>
</dbReference>
<dbReference type="InterPro" id="IPR012582">
    <property type="entry name" value="DNAPKcs_CC3"/>
</dbReference>
<dbReference type="GO" id="GO:0006303">
    <property type="term" value="P:double-strand break repair via nonhomologous end joining"/>
    <property type="evidence" value="ECO:0007669"/>
    <property type="project" value="InterPro"/>
</dbReference>
<dbReference type="Proteomes" id="UP000515158">
    <property type="component" value="Unplaced"/>
</dbReference>
<evidence type="ECO:0000256" key="6">
    <source>
        <dbReference type="ARBA" id="ARBA00022741"/>
    </source>
</evidence>
<dbReference type="InterPro" id="IPR016024">
    <property type="entry name" value="ARM-type_fold"/>
</dbReference>
<dbReference type="InterPro" id="IPR011009">
    <property type="entry name" value="Kinase-like_dom_sf"/>
</dbReference>
<keyword evidence="7" id="KW-0227">DNA damage</keyword>